<evidence type="ECO:0000313" key="2">
    <source>
        <dbReference type="Proteomes" id="UP001206983"/>
    </source>
</evidence>
<dbReference type="AlphaFoldDB" id="A0AAE3HCF3"/>
<keyword evidence="2" id="KW-1185">Reference proteome</keyword>
<organism evidence="1 2">
    <name type="scientific">Methanolobus chelungpuianus</name>
    <dbReference type="NCBI Taxonomy" id="502115"/>
    <lineage>
        <taxon>Archaea</taxon>
        <taxon>Methanobacteriati</taxon>
        <taxon>Methanobacteriota</taxon>
        <taxon>Stenosarchaea group</taxon>
        <taxon>Methanomicrobia</taxon>
        <taxon>Methanosarcinales</taxon>
        <taxon>Methanosarcinaceae</taxon>
        <taxon>Methanolobus</taxon>
    </lineage>
</organism>
<sequence length="100" mass="11018">MRYGLLVAALMLILIAGAALILGNGNSALPTEPGPRTLLNSEGPVAVSLSYPDEKTNSEYIDYIAFKVSMNTHSVNLDEYNMEDISYIRDSNNEKYFPSK</sequence>
<evidence type="ECO:0000313" key="1">
    <source>
        <dbReference type="EMBL" id="MCQ6963657.1"/>
    </source>
</evidence>
<dbReference type="Proteomes" id="UP001206983">
    <property type="component" value="Unassembled WGS sequence"/>
</dbReference>
<proteinExistence type="predicted"/>
<dbReference type="RefSeq" id="WP_256623582.1">
    <property type="nucleotide sequence ID" value="NZ_JTEO01000006.1"/>
</dbReference>
<name>A0AAE3HCF3_9EURY</name>
<protein>
    <submittedName>
        <fullName evidence="1">Uncharacterized protein</fullName>
    </submittedName>
</protein>
<dbReference type="EMBL" id="JTEO01000006">
    <property type="protein sequence ID" value="MCQ6963657.1"/>
    <property type="molecule type" value="Genomic_DNA"/>
</dbReference>
<gene>
    <name evidence="1" type="ORF">PV02_11410</name>
</gene>
<reference evidence="1 2" key="1">
    <citation type="journal article" date="2011" name="Appl. Environ. Microbiol.">
        <title>Methanogenic archaea isolated from Taiwan's Chelungpu fault.</title>
        <authorList>
            <person name="Wu S.Y."/>
            <person name="Lai M.C."/>
        </authorList>
    </citation>
    <scope>NUCLEOTIDE SEQUENCE [LARGE SCALE GENOMIC DNA]</scope>
    <source>
        <strain evidence="1 2">St545Mb</strain>
    </source>
</reference>
<accession>A0AAE3HCF3</accession>
<comment type="caution">
    <text evidence="1">The sequence shown here is derived from an EMBL/GenBank/DDBJ whole genome shotgun (WGS) entry which is preliminary data.</text>
</comment>